<dbReference type="Pfam" id="PF07963">
    <property type="entry name" value="N_methyl"/>
    <property type="match status" value="1"/>
</dbReference>
<dbReference type="PRINTS" id="PR00813">
    <property type="entry name" value="BCTERIALGSPG"/>
</dbReference>
<dbReference type="InterPro" id="IPR000983">
    <property type="entry name" value="Bac_GSPG_pilin"/>
</dbReference>
<organism evidence="3 4">
    <name type="scientific">Thalassobacterium sedimentorum</name>
    <dbReference type="NCBI Taxonomy" id="3041258"/>
    <lineage>
        <taxon>Bacteria</taxon>
        <taxon>Pseudomonadati</taxon>
        <taxon>Verrucomicrobiota</taxon>
        <taxon>Opitutia</taxon>
        <taxon>Puniceicoccales</taxon>
        <taxon>Coraliomargaritaceae</taxon>
        <taxon>Thalassobacterium</taxon>
    </lineage>
</organism>
<name>A0ABU1ALM5_9BACT</name>
<dbReference type="PANTHER" id="PTHR30093">
    <property type="entry name" value="GENERAL SECRETION PATHWAY PROTEIN G"/>
    <property type="match status" value="1"/>
</dbReference>
<evidence type="ECO:0000256" key="2">
    <source>
        <dbReference type="SAM" id="Phobius"/>
    </source>
</evidence>
<protein>
    <submittedName>
        <fullName evidence="3">Type II secretion system protein</fullName>
    </submittedName>
</protein>
<keyword evidence="2" id="KW-1133">Transmembrane helix</keyword>
<dbReference type="RefSeq" id="WP_308986158.1">
    <property type="nucleotide sequence ID" value="NZ_JARXIC010000030.1"/>
</dbReference>
<evidence type="ECO:0000313" key="4">
    <source>
        <dbReference type="Proteomes" id="UP001243717"/>
    </source>
</evidence>
<comment type="caution">
    <text evidence="3">The sequence shown here is derived from an EMBL/GenBank/DDBJ whole genome shotgun (WGS) entry which is preliminary data.</text>
</comment>
<dbReference type="InterPro" id="IPR045584">
    <property type="entry name" value="Pilin-like"/>
</dbReference>
<keyword evidence="1" id="KW-0488">Methylation</keyword>
<keyword evidence="2" id="KW-0472">Membrane</keyword>
<accession>A0ABU1ALM5</accession>
<evidence type="ECO:0000313" key="3">
    <source>
        <dbReference type="EMBL" id="MDQ8195707.1"/>
    </source>
</evidence>
<feature type="transmembrane region" description="Helical" evidence="2">
    <location>
        <begin position="12"/>
        <end position="35"/>
    </location>
</feature>
<sequence length="213" mass="23460">MKAETTKVGRLGFTLIELLAVIAIVTILSAILIPMTARIQERGLRVKGASNLRQLGVALQLYLSDNNGVGPPGSVNPHFWRANSQFVNMGSILPYLDFLNDPKISTPELLLSPGSNEKQYEKYKAMGPANSSGACTYYMNQDIAEARVSSGIFPASRVVFHDSAYWWDAIYNGVDNWSGEGMYVVRIDGSVSWIGRSETSGMTAWDYSQLDDH</sequence>
<dbReference type="Proteomes" id="UP001243717">
    <property type="component" value="Unassembled WGS sequence"/>
</dbReference>
<evidence type="ECO:0000256" key="1">
    <source>
        <dbReference type="ARBA" id="ARBA00022481"/>
    </source>
</evidence>
<dbReference type="NCBIfam" id="TIGR02532">
    <property type="entry name" value="IV_pilin_GFxxxE"/>
    <property type="match status" value="1"/>
</dbReference>
<gene>
    <name evidence="3" type="ORF">QEH59_14830</name>
</gene>
<dbReference type="Gene3D" id="3.30.700.10">
    <property type="entry name" value="Glycoprotein, Type 4 Pilin"/>
    <property type="match status" value="1"/>
</dbReference>
<proteinExistence type="predicted"/>
<keyword evidence="2" id="KW-0812">Transmembrane</keyword>
<reference evidence="3 4" key="1">
    <citation type="submission" date="2023-04" db="EMBL/GenBank/DDBJ databases">
        <title>A novel bacteria isolated from coastal sediment.</title>
        <authorList>
            <person name="Liu X.-J."/>
            <person name="Du Z.-J."/>
        </authorList>
    </citation>
    <scope>NUCLEOTIDE SEQUENCE [LARGE SCALE GENOMIC DNA]</scope>
    <source>
        <strain evidence="3 4">SDUM461004</strain>
    </source>
</reference>
<keyword evidence="4" id="KW-1185">Reference proteome</keyword>
<dbReference type="InterPro" id="IPR012902">
    <property type="entry name" value="N_methyl_site"/>
</dbReference>
<dbReference type="SUPFAM" id="SSF54523">
    <property type="entry name" value="Pili subunits"/>
    <property type="match status" value="1"/>
</dbReference>
<dbReference type="EMBL" id="JARXIC010000030">
    <property type="protein sequence ID" value="MDQ8195707.1"/>
    <property type="molecule type" value="Genomic_DNA"/>
</dbReference>